<keyword evidence="2" id="KW-1185">Reference proteome</keyword>
<sequence length="97" mass="10945">MVQVLLESPSYPYYPIYVPNGLDVVDPTLVRVARDTYGVYRTVADGAAEKHTDQFQQPLGVVVNQVSYRAVLVFQEGLALLPTEVFIPFNHLETQLY</sequence>
<dbReference type="RefSeq" id="WP_283751708.1">
    <property type="nucleotide sequence ID" value="NZ_JAQOSP010000005.1"/>
</dbReference>
<evidence type="ECO:0000313" key="2">
    <source>
        <dbReference type="Proteomes" id="UP001235303"/>
    </source>
</evidence>
<evidence type="ECO:0000313" key="1">
    <source>
        <dbReference type="EMBL" id="MDJ1167940.1"/>
    </source>
</evidence>
<protein>
    <submittedName>
        <fullName evidence="1">Uncharacterized protein</fullName>
    </submittedName>
</protein>
<proteinExistence type="predicted"/>
<name>A0ABT7AM19_9CYAN</name>
<reference evidence="1 2" key="1">
    <citation type="submission" date="2023-01" db="EMBL/GenBank/DDBJ databases">
        <title>Novel diversity within Roseofilum (Cyanobacteria; Desertifilaceae) from marine benthic mats with descriptions of four novel species.</title>
        <authorList>
            <person name="Wang Y."/>
            <person name="Berthold D.E."/>
            <person name="Hu J."/>
            <person name="Lefler F.W."/>
            <person name="Laughinghouse H.D. IV."/>
        </authorList>
    </citation>
    <scope>NUCLEOTIDE SEQUENCE [LARGE SCALE GENOMIC DNA]</scope>
    <source>
        <strain evidence="1 2">BLCC-M154</strain>
    </source>
</reference>
<dbReference type="EMBL" id="JAQOSP010000005">
    <property type="protein sequence ID" value="MDJ1167940.1"/>
    <property type="molecule type" value="Genomic_DNA"/>
</dbReference>
<comment type="caution">
    <text evidence="1">The sequence shown here is derived from an EMBL/GenBank/DDBJ whole genome shotgun (WGS) entry which is preliminary data.</text>
</comment>
<dbReference type="Proteomes" id="UP001235303">
    <property type="component" value="Unassembled WGS sequence"/>
</dbReference>
<accession>A0ABT7AM19</accession>
<gene>
    <name evidence="1" type="ORF">PMG71_00700</name>
</gene>
<organism evidence="1 2">
    <name type="scientific">Roseofilum acuticapitatum BLCC-M154</name>
    <dbReference type="NCBI Taxonomy" id="3022444"/>
    <lineage>
        <taxon>Bacteria</taxon>
        <taxon>Bacillati</taxon>
        <taxon>Cyanobacteriota</taxon>
        <taxon>Cyanophyceae</taxon>
        <taxon>Desertifilales</taxon>
        <taxon>Desertifilaceae</taxon>
        <taxon>Roseofilum</taxon>
        <taxon>Roseofilum acuticapitatum</taxon>
    </lineage>
</organism>